<organism evidence="1 2">
    <name type="scientific">Brassica campestris</name>
    <name type="common">Field mustard</name>
    <dbReference type="NCBI Taxonomy" id="3711"/>
    <lineage>
        <taxon>Eukaryota</taxon>
        <taxon>Viridiplantae</taxon>
        <taxon>Streptophyta</taxon>
        <taxon>Embryophyta</taxon>
        <taxon>Tracheophyta</taxon>
        <taxon>Spermatophyta</taxon>
        <taxon>Magnoliopsida</taxon>
        <taxon>eudicotyledons</taxon>
        <taxon>Gunneridae</taxon>
        <taxon>Pentapetalae</taxon>
        <taxon>rosids</taxon>
        <taxon>malvids</taxon>
        <taxon>Brassicales</taxon>
        <taxon>Brassicaceae</taxon>
        <taxon>Brassiceae</taxon>
        <taxon>Brassica</taxon>
    </lineage>
</organism>
<proteinExistence type="predicted"/>
<dbReference type="Proteomes" id="UP000264353">
    <property type="component" value="Chromosome A6"/>
</dbReference>
<gene>
    <name evidence="1" type="ORF">BRARA_F00851</name>
</gene>
<name>A0A397YW78_BRACM</name>
<evidence type="ECO:0000313" key="2">
    <source>
        <dbReference type="Proteomes" id="UP000264353"/>
    </source>
</evidence>
<dbReference type="AlphaFoldDB" id="A0A397YW78"/>
<protein>
    <submittedName>
        <fullName evidence="1">Uncharacterized protein</fullName>
    </submittedName>
</protein>
<reference evidence="1 2" key="1">
    <citation type="submission" date="2018-06" db="EMBL/GenBank/DDBJ databases">
        <title>WGS assembly of Brassica rapa FPsc.</title>
        <authorList>
            <person name="Bowman J."/>
            <person name="Kohchi T."/>
            <person name="Yamato K."/>
            <person name="Jenkins J."/>
            <person name="Shu S."/>
            <person name="Ishizaki K."/>
            <person name="Yamaoka S."/>
            <person name="Nishihama R."/>
            <person name="Nakamura Y."/>
            <person name="Berger F."/>
            <person name="Adam C."/>
            <person name="Aki S."/>
            <person name="Althoff F."/>
            <person name="Araki T."/>
            <person name="Arteaga-Vazquez M."/>
            <person name="Balasubrmanian S."/>
            <person name="Bauer D."/>
            <person name="Boehm C."/>
            <person name="Briginshaw L."/>
            <person name="Caballero-Perez J."/>
            <person name="Catarino B."/>
            <person name="Chen F."/>
            <person name="Chiyoda S."/>
            <person name="Chovatia M."/>
            <person name="Davies K."/>
            <person name="Delmans M."/>
            <person name="Demura T."/>
            <person name="Dierschke T."/>
            <person name="Dolan L."/>
            <person name="Dorantes-Acosta A."/>
            <person name="Eklund D."/>
            <person name="Florent S."/>
            <person name="Flores-Sandoval E."/>
            <person name="Fujiyama A."/>
            <person name="Fukuzawa H."/>
            <person name="Galik B."/>
            <person name="Grimanelli D."/>
            <person name="Grimwood J."/>
            <person name="Grossniklaus U."/>
            <person name="Hamada T."/>
            <person name="Haseloff J."/>
            <person name="Hetherington A."/>
            <person name="Higo A."/>
            <person name="Hirakawa Y."/>
            <person name="Hundley H."/>
            <person name="Ikeda Y."/>
            <person name="Inoue K."/>
            <person name="Inoue S."/>
            <person name="Ishida S."/>
            <person name="Jia Q."/>
            <person name="Kakita M."/>
            <person name="Kanazawa T."/>
            <person name="Kawai Y."/>
            <person name="Kawashima T."/>
            <person name="Kennedy M."/>
            <person name="Kinose K."/>
            <person name="Kinoshita T."/>
            <person name="Kohara Y."/>
            <person name="Koide E."/>
            <person name="Komatsu K."/>
            <person name="Kopischke S."/>
            <person name="Kubo M."/>
            <person name="Kyozuka J."/>
            <person name="Lagercrantz U."/>
            <person name="Lin S."/>
            <person name="Lindquist E."/>
            <person name="Lipzen A."/>
            <person name="Lu C."/>
            <person name="Luna E."/>
            <person name="Martienssen R."/>
            <person name="Minamino N."/>
            <person name="Mizutani M."/>
            <person name="Mizutani M."/>
            <person name="Mochizuki N."/>
            <person name="Monte I."/>
            <person name="Mosher R."/>
            <person name="Nagasaki H."/>
            <person name="Nakagami H."/>
            <person name="Naramoto S."/>
            <person name="Nishitani K."/>
            <person name="Ohtani M."/>
            <person name="Okamoto T."/>
            <person name="Okumura M."/>
            <person name="Phillips J."/>
            <person name="Pollak B."/>
            <person name="Reinders A."/>
            <person name="Roevekamp M."/>
            <person name="Sano R."/>
            <person name="Sawa S."/>
            <person name="Schmid M."/>
            <person name="Shirakawa M."/>
            <person name="Solano R."/>
            <person name="Spunde A."/>
            <person name="Suetsugu N."/>
            <person name="Sugano S."/>
            <person name="Sugiyama A."/>
            <person name="Sun R."/>
            <person name="Suzuki Y."/>
            <person name="Takenaka M."/>
            <person name="Takezawa D."/>
            <person name="Tomogane H."/>
            <person name="Tsuzuki M."/>
            <person name="Ueda T."/>
            <person name="Umeda M."/>
            <person name="Ward J."/>
            <person name="Watanabe Y."/>
            <person name="Yazaki K."/>
            <person name="Yokoyama R."/>
            <person name="Yoshitake Y."/>
            <person name="Yotsui I."/>
            <person name="Zachgo S."/>
            <person name="Schmutz J."/>
        </authorList>
    </citation>
    <scope>NUCLEOTIDE SEQUENCE [LARGE SCALE GENOMIC DNA]</scope>
    <source>
        <strain evidence="2">cv. B-3</strain>
    </source>
</reference>
<sequence length="55" mass="6345">MIYICGRSHRSLFLDMVIEEGHPLLFPEKHVLRTEIPQNNSCFRSAETKSRNGVS</sequence>
<evidence type="ECO:0000313" key="1">
    <source>
        <dbReference type="EMBL" id="RID57481.1"/>
    </source>
</evidence>
<accession>A0A397YW78</accession>
<dbReference type="EMBL" id="CM010633">
    <property type="protein sequence ID" value="RID57481.1"/>
    <property type="molecule type" value="Genomic_DNA"/>
</dbReference>